<sequence>MSSQGFSFPPPPPPPPSTTQQPSAYPSAHSSQHWNARGSGGRGRGRGQGNRGRGGGGGGHYSSDNNRPQYSNPPGYNYAAGNYGYPAQPQPVSTTSYMPPTPTPPPPYPHSQANFQHPQTPPSYQPSQSYPQLAGSAAYPRVPGYNNGPTANMTHLAPYPTQSTPTYPPNVPPPQHGAPSNNPMMMGAPWGGPPAPHGRGGWSSHAHGNHASKPRHHNSNKRDHTSAFNKPQSTVPRTPAPPAVPSFGNPLPSKPPPAADVTRKPAKKRKRKHNQLGLTPKTDDHESSEEEEDVDEEIKLAQTSSDAAAPLQFSYRGQTATLQSQSDIAAWIAERKKKFPTQARIDEKKKAAEEAKTARDAARLEKQKERGKEKEKHKSKQQASPPRPAGDASAKSDPALDAALKAQRKAEKIRRNLAKAEAEAEAARLKVEALQRQAQGLKDKESAQERNEVPTTELPAVPSAGAGTGGAETTDLEFPKAPESSSGETSTSVPVPVSASDPTAAINVATNVVDPNSDLDPDGSDMSDWTSSSGSGSDSDLDSGSNADSDSDRDDGNDSAPEEVSSRRQGPERVPAPLREGKKAPCRHFARTGRCNRGDRCKFSHEVSEKGPKTKPAEKEKKGRKGLLQALLDRQKDDEDRRAMEVISWLGQNGHLAEPATSLEASASATTVVNANADANIDDNVNAGVNVGVDVEASVLANTAPQSDIPA</sequence>
<feature type="compositionally biased region" description="Basic residues" evidence="5">
    <location>
        <begin position="264"/>
        <end position="274"/>
    </location>
</feature>
<dbReference type="STRING" id="1316194.A0A1Q5T295"/>
<protein>
    <recommendedName>
        <fullName evidence="6">C3H1-type domain-containing protein</fullName>
    </recommendedName>
</protein>
<dbReference type="GO" id="GO:0008270">
    <property type="term" value="F:zinc ion binding"/>
    <property type="evidence" value="ECO:0007669"/>
    <property type="project" value="UniProtKB-KW"/>
</dbReference>
<feature type="compositionally biased region" description="Pro residues" evidence="5">
    <location>
        <begin position="99"/>
        <end position="109"/>
    </location>
</feature>
<evidence type="ECO:0000256" key="2">
    <source>
        <dbReference type="ARBA" id="ARBA00022771"/>
    </source>
</evidence>
<feature type="compositionally biased region" description="Pro residues" evidence="5">
    <location>
        <begin position="8"/>
        <end position="17"/>
    </location>
</feature>
<evidence type="ECO:0000256" key="5">
    <source>
        <dbReference type="SAM" id="MobiDB-lite"/>
    </source>
</evidence>
<dbReference type="InterPro" id="IPR039136">
    <property type="entry name" value="NUFIP1-like"/>
</dbReference>
<organism evidence="7 8">
    <name type="scientific">Penicillium subrubescens</name>
    <dbReference type="NCBI Taxonomy" id="1316194"/>
    <lineage>
        <taxon>Eukaryota</taxon>
        <taxon>Fungi</taxon>
        <taxon>Dikarya</taxon>
        <taxon>Ascomycota</taxon>
        <taxon>Pezizomycotina</taxon>
        <taxon>Eurotiomycetes</taxon>
        <taxon>Eurotiomycetidae</taxon>
        <taxon>Eurotiales</taxon>
        <taxon>Aspergillaceae</taxon>
        <taxon>Penicillium</taxon>
    </lineage>
</organism>
<feature type="compositionally biased region" description="Acidic residues" evidence="5">
    <location>
        <begin position="549"/>
        <end position="561"/>
    </location>
</feature>
<feature type="domain" description="C3H1-type" evidence="6">
    <location>
        <begin position="580"/>
        <end position="608"/>
    </location>
</feature>
<dbReference type="Gene3D" id="4.10.1000.10">
    <property type="entry name" value="Zinc finger, CCCH-type"/>
    <property type="match status" value="1"/>
</dbReference>
<evidence type="ECO:0000313" key="8">
    <source>
        <dbReference type="Proteomes" id="UP000186955"/>
    </source>
</evidence>
<feature type="compositionally biased region" description="Low complexity" evidence="5">
    <location>
        <begin position="72"/>
        <end position="98"/>
    </location>
</feature>
<keyword evidence="2 4" id="KW-0863">Zinc-finger</keyword>
<accession>A0A1Q5T295</accession>
<keyword evidence="8" id="KW-1185">Reference proteome</keyword>
<feature type="compositionally biased region" description="Low complexity" evidence="5">
    <location>
        <begin position="481"/>
        <end position="505"/>
    </location>
</feature>
<evidence type="ECO:0000259" key="6">
    <source>
        <dbReference type="PROSITE" id="PS50103"/>
    </source>
</evidence>
<dbReference type="Proteomes" id="UP000186955">
    <property type="component" value="Unassembled WGS sequence"/>
</dbReference>
<dbReference type="EMBL" id="MNBE01000719">
    <property type="protein sequence ID" value="OKO94371.1"/>
    <property type="molecule type" value="Genomic_DNA"/>
</dbReference>
<dbReference type="Pfam" id="PF00642">
    <property type="entry name" value="zf-CCCH"/>
    <property type="match status" value="1"/>
</dbReference>
<reference evidence="7 8" key="1">
    <citation type="submission" date="2016-10" db="EMBL/GenBank/DDBJ databases">
        <title>Genome sequence of the ascomycete fungus Penicillium subrubescens.</title>
        <authorList>
            <person name="De Vries R.P."/>
            <person name="Peng M."/>
            <person name="Dilokpimol A."/>
            <person name="Hilden K."/>
            <person name="Makela M.R."/>
            <person name="Grigoriev I."/>
            <person name="Riley R."/>
            <person name="Granchi Z."/>
        </authorList>
    </citation>
    <scope>NUCLEOTIDE SEQUENCE [LARGE SCALE GENOMIC DNA]</scope>
    <source>
        <strain evidence="7 8">CBS 132785</strain>
    </source>
</reference>
<feature type="compositionally biased region" description="Basic and acidic residues" evidence="5">
    <location>
        <begin position="596"/>
        <end position="621"/>
    </location>
</feature>
<keyword evidence="1 4" id="KW-0479">Metal-binding</keyword>
<gene>
    <name evidence="7" type="ORF">PENSUB_11638</name>
</gene>
<feature type="region of interest" description="Disordered" evidence="5">
    <location>
        <begin position="1"/>
        <end position="309"/>
    </location>
</feature>
<feature type="compositionally biased region" description="Basic and acidic residues" evidence="5">
    <location>
        <begin position="344"/>
        <end position="376"/>
    </location>
</feature>
<feature type="region of interest" description="Disordered" evidence="5">
    <location>
        <begin position="337"/>
        <end position="625"/>
    </location>
</feature>
<evidence type="ECO:0000256" key="1">
    <source>
        <dbReference type="ARBA" id="ARBA00022723"/>
    </source>
</evidence>
<feature type="compositionally biased region" description="Pro residues" evidence="5">
    <location>
        <begin position="166"/>
        <end position="176"/>
    </location>
</feature>
<dbReference type="AlphaFoldDB" id="A0A1Q5T295"/>
<dbReference type="PANTHER" id="PTHR13309">
    <property type="entry name" value="NUCLEAR FRAGILE X MENTAL RETARDATION PROTEIN INTERACTING PROTEIN 1"/>
    <property type="match status" value="1"/>
</dbReference>
<feature type="compositionally biased region" description="Acidic residues" evidence="5">
    <location>
        <begin position="286"/>
        <end position="296"/>
    </location>
</feature>
<feature type="compositionally biased region" description="Basic and acidic residues" evidence="5">
    <location>
        <begin position="408"/>
        <end position="433"/>
    </location>
</feature>
<dbReference type="Pfam" id="PF10453">
    <property type="entry name" value="NUFIP1"/>
    <property type="match status" value="1"/>
</dbReference>
<dbReference type="SMART" id="SM00356">
    <property type="entry name" value="ZnF_C3H1"/>
    <property type="match status" value="1"/>
</dbReference>
<dbReference type="InterPro" id="IPR036855">
    <property type="entry name" value="Znf_CCCH_sf"/>
</dbReference>
<feature type="zinc finger region" description="C3H1-type" evidence="4">
    <location>
        <begin position="580"/>
        <end position="608"/>
    </location>
</feature>
<evidence type="ECO:0000313" key="7">
    <source>
        <dbReference type="EMBL" id="OKO94371.1"/>
    </source>
</evidence>
<dbReference type="InterPro" id="IPR000571">
    <property type="entry name" value="Znf_CCCH"/>
</dbReference>
<dbReference type="SUPFAM" id="SSF90229">
    <property type="entry name" value="CCCH zinc finger"/>
    <property type="match status" value="1"/>
</dbReference>
<comment type="caution">
    <text evidence="7">The sequence shown here is derived from an EMBL/GenBank/DDBJ whole genome shotgun (WGS) entry which is preliminary data.</text>
</comment>
<feature type="compositionally biased region" description="Low complexity" evidence="5">
    <location>
        <begin position="526"/>
        <end position="548"/>
    </location>
</feature>
<dbReference type="GO" id="GO:0003723">
    <property type="term" value="F:RNA binding"/>
    <property type="evidence" value="ECO:0007669"/>
    <property type="project" value="InterPro"/>
</dbReference>
<dbReference type="GO" id="GO:0000492">
    <property type="term" value="P:box C/D snoRNP assembly"/>
    <property type="evidence" value="ECO:0007669"/>
    <property type="project" value="TreeGrafter"/>
</dbReference>
<dbReference type="PANTHER" id="PTHR13309:SF0">
    <property type="entry name" value="FMR1-INTERACTING PROTEIN NUFIP1"/>
    <property type="match status" value="1"/>
</dbReference>
<dbReference type="PROSITE" id="PS50103">
    <property type="entry name" value="ZF_C3H1"/>
    <property type="match status" value="1"/>
</dbReference>
<feature type="compositionally biased region" description="Gly residues" evidence="5">
    <location>
        <begin position="38"/>
        <end position="60"/>
    </location>
</feature>
<feature type="compositionally biased region" description="Basic and acidic residues" evidence="5">
    <location>
        <begin position="441"/>
        <end position="452"/>
    </location>
</feature>
<keyword evidence="3 4" id="KW-0862">Zinc</keyword>
<name>A0A1Q5T295_9EURO</name>
<evidence type="ECO:0000256" key="4">
    <source>
        <dbReference type="PROSITE-ProRule" id="PRU00723"/>
    </source>
</evidence>
<dbReference type="InterPro" id="IPR019496">
    <property type="entry name" value="NUFIP1_cons_dom"/>
</dbReference>
<proteinExistence type="predicted"/>
<evidence type="ECO:0000256" key="3">
    <source>
        <dbReference type="ARBA" id="ARBA00022833"/>
    </source>
</evidence>
<feature type="compositionally biased region" description="Basic residues" evidence="5">
    <location>
        <begin position="207"/>
        <end position="219"/>
    </location>
</feature>
<dbReference type="GO" id="GO:0005634">
    <property type="term" value="C:nucleus"/>
    <property type="evidence" value="ECO:0007669"/>
    <property type="project" value="TreeGrafter"/>
</dbReference>